<dbReference type="Pfam" id="PF11377">
    <property type="entry name" value="DUF3180"/>
    <property type="match status" value="1"/>
</dbReference>
<evidence type="ECO:0000313" key="4">
    <source>
        <dbReference type="Proteomes" id="UP001595699"/>
    </source>
</evidence>
<evidence type="ECO:0000313" key="3">
    <source>
        <dbReference type="EMBL" id="MFC3762790.1"/>
    </source>
</evidence>
<proteinExistence type="predicted"/>
<evidence type="ECO:0000256" key="2">
    <source>
        <dbReference type="SAM" id="Phobius"/>
    </source>
</evidence>
<evidence type="ECO:0000256" key="1">
    <source>
        <dbReference type="SAM" id="MobiDB-lite"/>
    </source>
</evidence>
<feature type="transmembrane region" description="Helical" evidence="2">
    <location>
        <begin position="42"/>
        <end position="63"/>
    </location>
</feature>
<accession>A0ABV7YFG7</accession>
<sequence length="166" mass="17167">MNPVRTTSIPLVVGLVLLGGAVGWSGVSIIEATGGTVPRAPWSAAAGLAFFAALLFAGAWYMYDRLQRKHRWVEPLLAVRLLVLAKASALVGALVGGAYVGFALHFVAEYGTSTGRDRVVLGLLAAVAGLLVAVGGLLLERACKVPKGPDDPATDDSPATGSNHRH</sequence>
<dbReference type="InterPro" id="IPR021517">
    <property type="entry name" value="DUF3180"/>
</dbReference>
<feature type="region of interest" description="Disordered" evidence="1">
    <location>
        <begin position="147"/>
        <end position="166"/>
    </location>
</feature>
<dbReference type="Proteomes" id="UP001595699">
    <property type="component" value="Unassembled WGS sequence"/>
</dbReference>
<protein>
    <submittedName>
        <fullName evidence="3">DUF3180 family protein</fullName>
    </submittedName>
</protein>
<feature type="transmembrane region" description="Helical" evidence="2">
    <location>
        <begin position="119"/>
        <end position="139"/>
    </location>
</feature>
<reference evidence="4" key="1">
    <citation type="journal article" date="2019" name="Int. J. Syst. Evol. Microbiol.">
        <title>The Global Catalogue of Microorganisms (GCM) 10K type strain sequencing project: providing services to taxonomists for standard genome sequencing and annotation.</title>
        <authorList>
            <consortium name="The Broad Institute Genomics Platform"/>
            <consortium name="The Broad Institute Genome Sequencing Center for Infectious Disease"/>
            <person name="Wu L."/>
            <person name="Ma J."/>
        </authorList>
    </citation>
    <scope>NUCLEOTIDE SEQUENCE [LARGE SCALE GENOMIC DNA]</scope>
    <source>
        <strain evidence="4">CGMCC 4.7241</strain>
    </source>
</reference>
<keyword evidence="4" id="KW-1185">Reference proteome</keyword>
<name>A0ABV7YFG7_9ACTN</name>
<feature type="transmembrane region" description="Helical" evidence="2">
    <location>
        <begin position="83"/>
        <end position="107"/>
    </location>
</feature>
<feature type="transmembrane region" description="Helical" evidence="2">
    <location>
        <begin position="12"/>
        <end position="30"/>
    </location>
</feature>
<comment type="caution">
    <text evidence="3">The sequence shown here is derived from an EMBL/GenBank/DDBJ whole genome shotgun (WGS) entry which is preliminary data.</text>
</comment>
<gene>
    <name evidence="3" type="ORF">ACFOUW_18260</name>
</gene>
<organism evidence="3 4">
    <name type="scientific">Tenggerimyces flavus</name>
    <dbReference type="NCBI Taxonomy" id="1708749"/>
    <lineage>
        <taxon>Bacteria</taxon>
        <taxon>Bacillati</taxon>
        <taxon>Actinomycetota</taxon>
        <taxon>Actinomycetes</taxon>
        <taxon>Propionibacteriales</taxon>
        <taxon>Nocardioidaceae</taxon>
        <taxon>Tenggerimyces</taxon>
    </lineage>
</organism>
<keyword evidence="2" id="KW-1133">Transmembrane helix</keyword>
<dbReference type="EMBL" id="JBHRZH010000016">
    <property type="protein sequence ID" value="MFC3762790.1"/>
    <property type="molecule type" value="Genomic_DNA"/>
</dbReference>
<dbReference type="RefSeq" id="WP_205122782.1">
    <property type="nucleotide sequence ID" value="NZ_JAFBCM010000001.1"/>
</dbReference>
<keyword evidence="2" id="KW-0812">Transmembrane</keyword>
<keyword evidence="2" id="KW-0472">Membrane</keyword>